<dbReference type="RefSeq" id="WP_106228401.1">
    <property type="nucleotide sequence ID" value="NZ_PVTV01000016.1"/>
</dbReference>
<organism evidence="5 6">
    <name type="scientific">Jezberella montanilacus</name>
    <dbReference type="NCBI Taxonomy" id="323426"/>
    <lineage>
        <taxon>Bacteria</taxon>
        <taxon>Pseudomonadati</taxon>
        <taxon>Pseudomonadota</taxon>
        <taxon>Betaproteobacteria</taxon>
        <taxon>Burkholderiales</taxon>
        <taxon>Alcaligenaceae</taxon>
        <taxon>Jezberella</taxon>
    </lineage>
</organism>
<dbReference type="Gene3D" id="3.10.105.10">
    <property type="entry name" value="Dipeptide-binding Protein, Domain 3"/>
    <property type="match status" value="1"/>
</dbReference>
<sequence>MQRRTFIASAGALAGLDLIPFAACAQAKRTLFRWVPANDLTLLDPTFTTATITACHAMQVFDNLFGSDSSYTTKPQMVSEYSIDPAGLVWDLHLRPGLKFHDDSPVRTQDVIASIKRYGKSNPLGQTFMGLVTELSAPDPQTVRITLSKPFPLVAYALSGPASSIMPERIISASDGVAIKEIVGSDPFKFIASKWVSGSQVVYEKFEAYVPRADGQSSNTAGPKVAHIQDLKWQIINDRATAVAALQNNEVDGIETVDNDFIPVLSKDPSIRLIKGSVPSIPLMRFNHLQAPFNNVLMRRAILAVVRQNDYMTAANGADFPEYWSDKVGVFAPGTPMANDAGLEKLTGKRDFDLARKLIKESGHNGQAIVLLDPVDSPTHHASALITADLFKKLGLKIDVRSMDWGSYLQKRNNQDAPEAGGWNVAFTAMVGTSNLDPASNLGIRGTGKQAWFGWPTNQKIEDLRTQWFYAKDLAERQELCRQIQLQVFEEVPYIPLGAIYNLMAVRKEWLDFQPEGPVFYTTHKA</sequence>
<dbReference type="Proteomes" id="UP000238308">
    <property type="component" value="Unassembled WGS sequence"/>
</dbReference>
<dbReference type="PANTHER" id="PTHR30290">
    <property type="entry name" value="PERIPLASMIC BINDING COMPONENT OF ABC TRANSPORTER"/>
    <property type="match status" value="1"/>
</dbReference>
<dbReference type="Gene3D" id="3.90.76.10">
    <property type="entry name" value="Dipeptide-binding Protein, Domain 1"/>
    <property type="match status" value="1"/>
</dbReference>
<dbReference type="InterPro" id="IPR030678">
    <property type="entry name" value="Peptide/Ni-bd"/>
</dbReference>
<gene>
    <name evidence="5" type="ORF">BCM14_2570</name>
</gene>
<comment type="caution">
    <text evidence="5">The sequence shown here is derived from an EMBL/GenBank/DDBJ whole genome shotgun (WGS) entry which is preliminary data.</text>
</comment>
<dbReference type="Pfam" id="PF00496">
    <property type="entry name" value="SBP_bac_5"/>
    <property type="match status" value="1"/>
</dbReference>
<dbReference type="InterPro" id="IPR039424">
    <property type="entry name" value="SBP_5"/>
</dbReference>
<dbReference type="Gene3D" id="3.40.190.10">
    <property type="entry name" value="Periplasmic binding protein-like II"/>
    <property type="match status" value="1"/>
</dbReference>
<dbReference type="PANTHER" id="PTHR30290:SF38">
    <property type="entry name" value="D,D-DIPEPTIDE-BINDING PERIPLASMIC PROTEIN DDPA-RELATED"/>
    <property type="match status" value="1"/>
</dbReference>
<dbReference type="InterPro" id="IPR000914">
    <property type="entry name" value="SBP_5_dom"/>
</dbReference>
<dbReference type="GO" id="GO:0030288">
    <property type="term" value="C:outer membrane-bounded periplasmic space"/>
    <property type="evidence" value="ECO:0007669"/>
    <property type="project" value="UniProtKB-ARBA"/>
</dbReference>
<keyword evidence="2 3" id="KW-0732">Signal</keyword>
<comment type="similarity">
    <text evidence="1">Belongs to the bacterial solute-binding protein 5 family.</text>
</comment>
<dbReference type="GO" id="GO:1904680">
    <property type="term" value="F:peptide transmembrane transporter activity"/>
    <property type="evidence" value="ECO:0007669"/>
    <property type="project" value="TreeGrafter"/>
</dbReference>
<evidence type="ECO:0000256" key="1">
    <source>
        <dbReference type="ARBA" id="ARBA00005695"/>
    </source>
</evidence>
<evidence type="ECO:0000313" key="5">
    <source>
        <dbReference type="EMBL" id="PRY96815.1"/>
    </source>
</evidence>
<reference evidence="5 6" key="1">
    <citation type="submission" date="2018-03" db="EMBL/GenBank/DDBJ databases">
        <title>Genomic Encyclopedia of Type Strains, Phase III (KMG-III): the genomes of soil and plant-associated and newly described type strains.</title>
        <authorList>
            <person name="Whitman W."/>
        </authorList>
    </citation>
    <scope>NUCLEOTIDE SEQUENCE [LARGE SCALE GENOMIC DNA]</scope>
    <source>
        <strain evidence="5 6">MWH-P2sevCIIIb</strain>
    </source>
</reference>
<dbReference type="CDD" id="cd08502">
    <property type="entry name" value="PBP2_NikA_DppA_OppA_like_16"/>
    <property type="match status" value="1"/>
</dbReference>
<keyword evidence="6" id="KW-1185">Reference proteome</keyword>
<accession>A0A2T0XCZ8</accession>
<dbReference type="SUPFAM" id="SSF53850">
    <property type="entry name" value="Periplasmic binding protein-like II"/>
    <property type="match status" value="1"/>
</dbReference>
<dbReference type="EMBL" id="PVTV01000016">
    <property type="protein sequence ID" value="PRY96815.1"/>
    <property type="molecule type" value="Genomic_DNA"/>
</dbReference>
<protein>
    <submittedName>
        <fullName evidence="5">Peptide/nickel transport system substrate-binding protein</fullName>
    </submittedName>
</protein>
<dbReference type="AlphaFoldDB" id="A0A2T0XCZ8"/>
<name>A0A2T0XCZ8_9BURK</name>
<dbReference type="PIRSF" id="PIRSF002741">
    <property type="entry name" value="MppA"/>
    <property type="match status" value="1"/>
</dbReference>
<evidence type="ECO:0000313" key="6">
    <source>
        <dbReference type="Proteomes" id="UP000238308"/>
    </source>
</evidence>
<dbReference type="GO" id="GO:0015833">
    <property type="term" value="P:peptide transport"/>
    <property type="evidence" value="ECO:0007669"/>
    <property type="project" value="TreeGrafter"/>
</dbReference>
<evidence type="ECO:0000259" key="4">
    <source>
        <dbReference type="Pfam" id="PF00496"/>
    </source>
</evidence>
<feature type="signal peptide" evidence="3">
    <location>
        <begin position="1"/>
        <end position="25"/>
    </location>
</feature>
<evidence type="ECO:0000256" key="3">
    <source>
        <dbReference type="SAM" id="SignalP"/>
    </source>
</evidence>
<evidence type="ECO:0000256" key="2">
    <source>
        <dbReference type="ARBA" id="ARBA00022729"/>
    </source>
</evidence>
<feature type="chain" id="PRO_5015504693" evidence="3">
    <location>
        <begin position="26"/>
        <end position="526"/>
    </location>
</feature>
<feature type="domain" description="Solute-binding protein family 5" evidence="4">
    <location>
        <begin position="74"/>
        <end position="442"/>
    </location>
</feature>
<proteinExistence type="inferred from homology"/>
<dbReference type="OrthoDB" id="9801799at2"/>
<dbReference type="GO" id="GO:0043190">
    <property type="term" value="C:ATP-binding cassette (ABC) transporter complex"/>
    <property type="evidence" value="ECO:0007669"/>
    <property type="project" value="InterPro"/>
</dbReference>